<evidence type="ECO:0000313" key="4">
    <source>
        <dbReference type="Proteomes" id="UP000011864"/>
    </source>
</evidence>
<dbReference type="PANTHER" id="PTHR33408:SF2">
    <property type="entry name" value="TRANSPOSASE DDE DOMAIN-CONTAINING PROTEIN"/>
    <property type="match status" value="1"/>
</dbReference>
<evidence type="ECO:0000259" key="1">
    <source>
        <dbReference type="Pfam" id="PF05598"/>
    </source>
</evidence>
<dbReference type="eggNOG" id="COG3666">
    <property type="taxonomic scope" value="Bacteria"/>
</dbReference>
<dbReference type="Pfam" id="PF05598">
    <property type="entry name" value="DUF772"/>
    <property type="match status" value="1"/>
</dbReference>
<dbReference type="InterPro" id="IPR047629">
    <property type="entry name" value="IS1182_transpos"/>
</dbReference>
<dbReference type="AlphaFoldDB" id="M4S9H3"/>
<sequence length="482" mass="55945">MSHHIKGQPRHQSTFFPEAIDDFVTEDNPVRVIDMFVDHLDLLDLGFETVNPKLNGRPGYHPSTMLKLYIYGYLNRIQSSRRLEKESHRNVELMWLLERLRPDFKTIANFRKDNGKGIKNVCRKFVELCRQLNMFDDSAFAIDGSKFKAVNNKSKNYTPTKVQAHIERTEKSIQQYLSQMDTKDGDEKDIDTTVSTSKLAWLEQRLVELKALEIQVNEHPDKQVSQTDPDARLMKTQHMQRQVCYNVQSAVDTKHHLIVEHDVTMTTDRGQLTLVAEQVQKTLGKQDITIIADKGYFSRNDIKATQDLGMTANVPQTDTSGSEKKGIFNKSLFKYDKDQDLYICPAGEELPHRRNVTEDGLEQKVYVNFYACRDCDIRDKCTRSLKEPRKMRRWVHEDEIDAMQQRLDDNPEISVVRRQTVEHPFGTIKMWMGSTHFLMKRRKNVSIEMNLHVLAYNTEENDDNNGDSWFDGGHQAIMGDLA</sequence>
<dbReference type="EMBL" id="CP003837">
    <property type="protein sequence ID" value="AGH47317.1"/>
    <property type="molecule type" value="Genomic_DNA"/>
</dbReference>
<dbReference type="NCBIfam" id="NF033551">
    <property type="entry name" value="transpos_IS1182"/>
    <property type="match status" value="1"/>
</dbReference>
<proteinExistence type="predicted"/>
<evidence type="ECO:0000259" key="2">
    <source>
        <dbReference type="Pfam" id="PF13751"/>
    </source>
</evidence>
<feature type="domain" description="Transposase InsH N-terminal" evidence="1">
    <location>
        <begin position="19"/>
        <end position="112"/>
    </location>
</feature>
<dbReference type="Pfam" id="PF13751">
    <property type="entry name" value="DDE_Tnp_1_6"/>
    <property type="match status" value="1"/>
</dbReference>
<gene>
    <name evidence="3" type="ORF">C427_5220</name>
</gene>
<organism evidence="3 4">
    <name type="scientific">Paraglaciecola psychrophila 170</name>
    <dbReference type="NCBI Taxonomy" id="1129794"/>
    <lineage>
        <taxon>Bacteria</taxon>
        <taxon>Pseudomonadati</taxon>
        <taxon>Pseudomonadota</taxon>
        <taxon>Gammaproteobacteria</taxon>
        <taxon>Alteromonadales</taxon>
        <taxon>Alteromonadaceae</taxon>
        <taxon>Paraglaciecola</taxon>
    </lineage>
</organism>
<evidence type="ECO:0000313" key="3">
    <source>
        <dbReference type="EMBL" id="AGH47317.1"/>
    </source>
</evidence>
<dbReference type="PANTHER" id="PTHR33408">
    <property type="entry name" value="TRANSPOSASE"/>
    <property type="match status" value="1"/>
</dbReference>
<dbReference type="HOGENOM" id="CLU_021293_12_3_6"/>
<keyword evidence="4" id="KW-1185">Reference proteome</keyword>
<dbReference type="PATRIC" id="fig|1129794.4.peg.5203"/>
<dbReference type="InterPro" id="IPR025668">
    <property type="entry name" value="Tnp_DDE_dom"/>
</dbReference>
<dbReference type="InterPro" id="IPR008490">
    <property type="entry name" value="Transposase_InsH_N"/>
</dbReference>
<reference evidence="3 4" key="1">
    <citation type="journal article" date="2013" name="Genome Announc.">
        <title>Complete Genome Sequence of Glaciecola psychrophila Strain 170T.</title>
        <authorList>
            <person name="Yin J."/>
            <person name="Chen J."/>
            <person name="Liu G."/>
            <person name="Yu Y."/>
            <person name="Song L."/>
            <person name="Wang X."/>
            <person name="Qu X."/>
        </authorList>
    </citation>
    <scope>NUCLEOTIDE SEQUENCE [LARGE SCALE GENOMIC DNA]</scope>
    <source>
        <strain evidence="3 4">170</strain>
    </source>
</reference>
<dbReference type="Proteomes" id="UP000011864">
    <property type="component" value="Chromosome"/>
</dbReference>
<feature type="domain" description="Transposase DDE" evidence="2">
    <location>
        <begin position="343"/>
        <end position="458"/>
    </location>
</feature>
<protein>
    <submittedName>
        <fullName evidence="3">ISCps6, transposase</fullName>
    </submittedName>
</protein>
<name>M4S9H3_9ALTE</name>
<accession>M4S9H3</accession>
<dbReference type="KEGG" id="gps:C427_5220"/>